<evidence type="ECO:0000256" key="4">
    <source>
        <dbReference type="ARBA" id="ARBA00023242"/>
    </source>
</evidence>
<reference evidence="7 9" key="3">
    <citation type="submission" date="2019-07" db="EMBL/GenBank/DDBJ databases">
        <authorList>
            <person name="Jastrzebski P J."/>
            <person name="Paukszto L."/>
            <person name="Jastrzebski P J."/>
        </authorList>
    </citation>
    <scope>NUCLEOTIDE SEQUENCE [LARGE SCALE GENOMIC DNA]</scope>
    <source>
        <strain evidence="7 9">WMS-il1</strain>
    </source>
</reference>
<reference evidence="6 8" key="2">
    <citation type="submission" date="2018-11" db="EMBL/GenBank/DDBJ databases">
        <authorList>
            <consortium name="Pathogen Informatics"/>
        </authorList>
    </citation>
    <scope>NUCLEOTIDE SEQUENCE [LARGE SCALE GENOMIC DNA]</scope>
</reference>
<evidence type="ECO:0000256" key="1">
    <source>
        <dbReference type="ARBA" id="ARBA00004123"/>
    </source>
</evidence>
<dbReference type="PANTHER" id="PTHR13123:SF7">
    <property type="entry name" value="LD30288P"/>
    <property type="match status" value="1"/>
</dbReference>
<feature type="domain" description="F-box" evidence="5">
    <location>
        <begin position="230"/>
        <end position="277"/>
    </location>
</feature>
<dbReference type="Gene3D" id="1.20.1280.50">
    <property type="match status" value="1"/>
</dbReference>
<organism evidence="10">
    <name type="scientific">Hymenolepis diminuta</name>
    <name type="common">Rat tapeworm</name>
    <dbReference type="NCBI Taxonomy" id="6216"/>
    <lineage>
        <taxon>Eukaryota</taxon>
        <taxon>Metazoa</taxon>
        <taxon>Spiralia</taxon>
        <taxon>Lophotrochozoa</taxon>
        <taxon>Platyhelminthes</taxon>
        <taxon>Cestoda</taxon>
        <taxon>Eucestoda</taxon>
        <taxon>Cyclophyllidea</taxon>
        <taxon>Hymenolepididae</taxon>
        <taxon>Hymenolepis</taxon>
    </lineage>
</organism>
<keyword evidence="3" id="KW-0833">Ubl conjugation pathway</keyword>
<gene>
    <name evidence="6" type="ORF">HDID_LOCUS258</name>
    <name evidence="7" type="ORF">WMSIL1_LOCUS12002</name>
</gene>
<evidence type="ECO:0000256" key="3">
    <source>
        <dbReference type="ARBA" id="ARBA00022786"/>
    </source>
</evidence>
<evidence type="ECO:0000313" key="6">
    <source>
        <dbReference type="EMBL" id="VDL14425.1"/>
    </source>
</evidence>
<keyword evidence="9" id="KW-1185">Reference proteome</keyword>
<proteinExistence type="predicted"/>
<name>A0A0R3S828_HYMDI</name>
<accession>A0A0R3S828</accession>
<dbReference type="Pfam" id="PF12937">
    <property type="entry name" value="F-box-like"/>
    <property type="match status" value="1"/>
</dbReference>
<evidence type="ECO:0000313" key="8">
    <source>
        <dbReference type="Proteomes" id="UP000274504"/>
    </source>
</evidence>
<keyword evidence="4" id="KW-0539">Nucleus</keyword>
<dbReference type="EMBL" id="CABIJS010000566">
    <property type="protein sequence ID" value="VUZ53765.1"/>
    <property type="molecule type" value="Genomic_DNA"/>
</dbReference>
<dbReference type="UniPathway" id="UPA00143"/>
<dbReference type="PANTHER" id="PTHR13123">
    <property type="entry name" value="LD30288P"/>
    <property type="match status" value="1"/>
</dbReference>
<dbReference type="GO" id="GO:0005737">
    <property type="term" value="C:cytoplasm"/>
    <property type="evidence" value="ECO:0007669"/>
    <property type="project" value="TreeGrafter"/>
</dbReference>
<dbReference type="InterPro" id="IPR001810">
    <property type="entry name" value="F-box_dom"/>
</dbReference>
<dbReference type="Proteomes" id="UP000274504">
    <property type="component" value="Unassembled WGS sequence"/>
</dbReference>
<protein>
    <submittedName>
        <fullName evidence="10">F-box domain-containing protein</fullName>
    </submittedName>
</protein>
<comment type="pathway">
    <text evidence="2">Protein modification; protein ubiquitination.</text>
</comment>
<dbReference type="InterPro" id="IPR040394">
    <property type="entry name" value="FBX25/32"/>
</dbReference>
<evidence type="ECO:0000313" key="7">
    <source>
        <dbReference type="EMBL" id="VUZ53765.1"/>
    </source>
</evidence>
<evidence type="ECO:0000259" key="5">
    <source>
        <dbReference type="PROSITE" id="PS50181"/>
    </source>
</evidence>
<dbReference type="Proteomes" id="UP000321570">
    <property type="component" value="Unassembled WGS sequence"/>
</dbReference>
<dbReference type="SUPFAM" id="SSF81383">
    <property type="entry name" value="F-box domain"/>
    <property type="match status" value="1"/>
</dbReference>
<evidence type="ECO:0000313" key="9">
    <source>
        <dbReference type="Proteomes" id="UP000321570"/>
    </source>
</evidence>
<dbReference type="GO" id="GO:0016567">
    <property type="term" value="P:protein ubiquitination"/>
    <property type="evidence" value="ECO:0007669"/>
    <property type="project" value="UniProtKB-UniPathway"/>
</dbReference>
<dbReference type="GO" id="GO:0019005">
    <property type="term" value="C:SCF ubiquitin ligase complex"/>
    <property type="evidence" value="ECO:0007669"/>
    <property type="project" value="TreeGrafter"/>
</dbReference>
<dbReference type="PROSITE" id="PS50181">
    <property type="entry name" value="FBOX"/>
    <property type="match status" value="1"/>
</dbReference>
<dbReference type="AlphaFoldDB" id="A0A0R3S828"/>
<dbReference type="GO" id="GO:0005634">
    <property type="term" value="C:nucleus"/>
    <property type="evidence" value="ECO:0007669"/>
    <property type="project" value="UniProtKB-SubCell"/>
</dbReference>
<dbReference type="STRING" id="6216.A0A0R3S828"/>
<evidence type="ECO:0000256" key="2">
    <source>
        <dbReference type="ARBA" id="ARBA00004906"/>
    </source>
</evidence>
<evidence type="ECO:0000313" key="10">
    <source>
        <dbReference type="WBParaSite" id="HDID_0000025701-mRNA-1"/>
    </source>
</evidence>
<reference evidence="10" key="1">
    <citation type="submission" date="2017-02" db="UniProtKB">
        <authorList>
            <consortium name="WormBaseParasite"/>
        </authorList>
    </citation>
    <scope>IDENTIFICATION</scope>
</reference>
<dbReference type="OrthoDB" id="9991467at2759"/>
<dbReference type="InterPro" id="IPR036047">
    <property type="entry name" value="F-box-like_dom_sf"/>
</dbReference>
<comment type="subcellular location">
    <subcellularLocation>
        <location evidence="1">Nucleus</location>
    </subcellularLocation>
</comment>
<sequence length="374" mass="43200">MPFLSPDWRGPGDKYIKSTPEEGNIWENAKDWREKVFANMNDVALKRIYRQSLTDEQLSTEDFESMLANIVCFQPHIRINLSSTREIANVSTITDTLLKLDMKSAIRDVRRFNYVCKLVRKLLADRLHTLTGRSQLYIIELLKVIMHQVLGSCNQTLVFRQLLDSLRTNLERHEYDHIGSSQLWANHWDSLKKMKAILYDFDTNKSLGKSTGENSSTHINCKRSQTEGNRARLEALPLECLKRIFDNVHSPEDLESASLASPTLALLINDEVLWRRMVTRSFTPNQIMAVQWGRASWKTPPSMPVSAADCNWRMAYIRLVRRFGEQQVCSACLAVCENCSCLYWLLLGHPCYRPEKPPKCRRLSPEDFIALFAK</sequence>
<dbReference type="EMBL" id="UYSG01000031">
    <property type="protein sequence ID" value="VDL14425.1"/>
    <property type="molecule type" value="Genomic_DNA"/>
</dbReference>
<dbReference type="WBParaSite" id="HDID_0000025701-mRNA-1">
    <property type="protein sequence ID" value="HDID_0000025701-mRNA-1"/>
    <property type="gene ID" value="HDID_0000025701"/>
</dbReference>